<comment type="function">
    <text evidence="2">Binds amino acids.</text>
</comment>
<accession>A0AAD6LAI0</accession>
<dbReference type="GO" id="GO:0016597">
    <property type="term" value="F:amino acid binding"/>
    <property type="evidence" value="ECO:0007669"/>
    <property type="project" value="UniProtKB-UniRule"/>
</dbReference>
<dbReference type="CDD" id="cd04925">
    <property type="entry name" value="ACT_ACR_2"/>
    <property type="match status" value="1"/>
</dbReference>
<dbReference type="GO" id="GO:0005634">
    <property type="term" value="C:nucleus"/>
    <property type="evidence" value="ECO:0007669"/>
    <property type="project" value="UniProtKB-SubCell"/>
</dbReference>
<gene>
    <name evidence="4" type="ORF">NC653_039150</name>
</gene>
<proteinExistence type="predicted"/>
<name>A0AAD6LAI0_9ROSI</name>
<sequence>MVAMDSSILRYQILENGRMKNVCWPYFDPDFDSLPERIFGPTCRVCIDNESMEDCTVVKVDSVNKQGLLLEVVQVLTDLNLTISKGYISSDAGWFMDVFHVKDEHGKKLRDQNVINYIQQAIGTTRESTPSPPNARAYTNNIVEADHSSEHTAIEMSGTDRPGLFSEISAALADLQCNIVEVHAWSHNARLACVAYISDPSSHTPIEDPHRLASIEDHLTTVLRANTVLSAGEPSQINNREVKTGAFLEGKAP</sequence>
<protein>
    <recommendedName>
        <fullName evidence="2">ACT domain-containing protein ACR</fullName>
    </recommendedName>
    <alternativeName>
        <fullName evidence="2">Protein ACT DOMAIN REPEATS</fullName>
    </alternativeName>
</protein>
<keyword evidence="1 2" id="KW-0677">Repeat</keyword>
<comment type="caution">
    <text evidence="4">The sequence shown here is derived from an EMBL/GenBank/DDBJ whole genome shotgun (WGS) entry which is preliminary data.</text>
</comment>
<dbReference type="CDD" id="cd04895">
    <property type="entry name" value="ACT_ACR_1"/>
    <property type="match status" value="1"/>
</dbReference>
<dbReference type="EMBL" id="JAQIZT010000018">
    <property type="protein sequence ID" value="KAJ6957137.1"/>
    <property type="molecule type" value="Genomic_DNA"/>
</dbReference>
<feature type="domain" description="ACT" evidence="3">
    <location>
        <begin position="57"/>
        <end position="133"/>
    </location>
</feature>
<evidence type="ECO:0000256" key="1">
    <source>
        <dbReference type="ARBA" id="ARBA00022737"/>
    </source>
</evidence>
<organism evidence="4 5">
    <name type="scientific">Populus alba x Populus x berolinensis</name>
    <dbReference type="NCBI Taxonomy" id="444605"/>
    <lineage>
        <taxon>Eukaryota</taxon>
        <taxon>Viridiplantae</taxon>
        <taxon>Streptophyta</taxon>
        <taxon>Embryophyta</taxon>
        <taxon>Tracheophyta</taxon>
        <taxon>Spermatophyta</taxon>
        <taxon>Magnoliopsida</taxon>
        <taxon>eudicotyledons</taxon>
        <taxon>Gunneridae</taxon>
        <taxon>Pentapetalae</taxon>
        <taxon>rosids</taxon>
        <taxon>fabids</taxon>
        <taxon>Malpighiales</taxon>
        <taxon>Salicaceae</taxon>
        <taxon>Saliceae</taxon>
        <taxon>Populus</taxon>
    </lineage>
</organism>
<dbReference type="Pfam" id="PF13740">
    <property type="entry name" value="ACT_6"/>
    <property type="match status" value="1"/>
</dbReference>
<dbReference type="SUPFAM" id="SSF55021">
    <property type="entry name" value="ACT-like"/>
    <property type="match status" value="2"/>
</dbReference>
<dbReference type="GO" id="GO:0080090">
    <property type="term" value="P:regulation of primary metabolic process"/>
    <property type="evidence" value="ECO:0007669"/>
    <property type="project" value="UniProtKB-ARBA"/>
</dbReference>
<dbReference type="Proteomes" id="UP001164929">
    <property type="component" value="Chromosome 18"/>
</dbReference>
<evidence type="ECO:0000256" key="2">
    <source>
        <dbReference type="RuleBase" id="RU369043"/>
    </source>
</evidence>
<dbReference type="PANTHER" id="PTHR31096">
    <property type="entry name" value="ACT DOMAIN-CONTAINING PROTEIN ACR4-RELATED"/>
    <property type="match status" value="1"/>
</dbReference>
<dbReference type="Pfam" id="PF24931">
    <property type="entry name" value="ACT_ACR9_3rd"/>
    <property type="match status" value="1"/>
</dbReference>
<keyword evidence="5" id="KW-1185">Reference proteome</keyword>
<dbReference type="InterPro" id="IPR045865">
    <property type="entry name" value="ACT-like_dom_sf"/>
</dbReference>
<dbReference type="PROSITE" id="PS51671">
    <property type="entry name" value="ACT"/>
    <property type="match status" value="2"/>
</dbReference>
<reference evidence="4 5" key="1">
    <citation type="journal article" date="2023" name="Mol. Ecol. Resour.">
        <title>Chromosome-level genome assembly of a triploid poplar Populus alba 'Berolinensis'.</title>
        <authorList>
            <person name="Chen S."/>
            <person name="Yu Y."/>
            <person name="Wang X."/>
            <person name="Wang S."/>
            <person name="Zhang T."/>
            <person name="Zhou Y."/>
            <person name="He R."/>
            <person name="Meng N."/>
            <person name="Wang Y."/>
            <person name="Liu W."/>
            <person name="Liu Z."/>
            <person name="Liu J."/>
            <person name="Guo Q."/>
            <person name="Huang H."/>
            <person name="Sederoff R.R."/>
            <person name="Wang G."/>
            <person name="Qu G."/>
            <person name="Chen S."/>
        </authorList>
    </citation>
    <scope>NUCLEOTIDE SEQUENCE [LARGE SCALE GENOMIC DNA]</scope>
    <source>
        <strain evidence="4">SC-2020</strain>
    </source>
</reference>
<dbReference type="InterPro" id="IPR040217">
    <property type="entry name" value="ACR1-12"/>
</dbReference>
<dbReference type="AlphaFoldDB" id="A0AAD6LAI0"/>
<dbReference type="PANTHER" id="PTHR31096:SF50">
    <property type="entry name" value="ACT DOMAIN-CONTAINING PROTEIN ACR2"/>
    <property type="match status" value="1"/>
</dbReference>
<evidence type="ECO:0000259" key="3">
    <source>
        <dbReference type="PROSITE" id="PS51671"/>
    </source>
</evidence>
<evidence type="ECO:0000313" key="4">
    <source>
        <dbReference type="EMBL" id="KAJ6957137.1"/>
    </source>
</evidence>
<evidence type="ECO:0000313" key="5">
    <source>
        <dbReference type="Proteomes" id="UP001164929"/>
    </source>
</evidence>
<dbReference type="InterPro" id="IPR002912">
    <property type="entry name" value="ACT_dom"/>
</dbReference>
<dbReference type="Gene3D" id="3.30.70.260">
    <property type="match status" value="1"/>
</dbReference>
<feature type="domain" description="ACT" evidence="3">
    <location>
        <begin position="153"/>
        <end position="236"/>
    </location>
</feature>